<dbReference type="VEuPathDB" id="FungiDB:VP01_111g6"/>
<dbReference type="AlphaFoldDB" id="A0A0L6VSF0"/>
<gene>
    <name evidence="1" type="ORF">VP01_111g6</name>
</gene>
<protein>
    <submittedName>
        <fullName evidence="1">Uncharacterized protein</fullName>
    </submittedName>
</protein>
<proteinExistence type="predicted"/>
<name>A0A0L6VSF0_9BASI</name>
<accession>A0A0L6VSF0</accession>
<keyword evidence="2" id="KW-1185">Reference proteome</keyword>
<sequence>MKNKFGCVLILKTLRNEPSITTVAWLLMASAFMHATSQSAKHSPNLPHFRKRNYCCVISSCFSRGHRNNSLLPTNKDLNWIGFRILIKHAPTFIERPGLEENGFKSYIKFIEASLINKTFKRFESSPLETIQLHRCSNWKIFLSQLLLVFWYSQLDHVFSSQLDKSRVQLLIQFTQPQYSSPGIPVSASASTVGPLCSIGSPVLTFFCQMFAKIIPAYANVSIDSTNLLEIHFPDFSSFFFEMAPKIIFFLHFVNWSCIQKSPNQRISSLATSCATIPSRCHKEYKGFFIFFMELATQAPEMTPWCKLKFCYARRNRCPTRETFPLLSADGNIRWARSKLQPKIRVEGEFLDYAQKVRQRSQFDRYVDVDLNHTGGRLHMQSNKSQRFLKFRTYTIRAIQHEFEGQKEG</sequence>
<evidence type="ECO:0000313" key="1">
    <source>
        <dbReference type="EMBL" id="KNZ63619.1"/>
    </source>
</evidence>
<dbReference type="EMBL" id="LAVV01001333">
    <property type="protein sequence ID" value="KNZ63619.1"/>
    <property type="molecule type" value="Genomic_DNA"/>
</dbReference>
<dbReference type="Proteomes" id="UP000037035">
    <property type="component" value="Unassembled WGS sequence"/>
</dbReference>
<comment type="caution">
    <text evidence="1">The sequence shown here is derived from an EMBL/GenBank/DDBJ whole genome shotgun (WGS) entry which is preliminary data.</text>
</comment>
<reference evidence="1 2" key="1">
    <citation type="submission" date="2015-08" db="EMBL/GenBank/DDBJ databases">
        <title>Next Generation Sequencing and Analysis of the Genome of Puccinia sorghi L Schw, the Causal Agent of Maize Common Rust.</title>
        <authorList>
            <person name="Rochi L."/>
            <person name="Burguener G."/>
            <person name="Darino M."/>
            <person name="Turjanski A."/>
            <person name="Kreff E."/>
            <person name="Dieguez M.J."/>
            <person name="Sacco F."/>
        </authorList>
    </citation>
    <scope>NUCLEOTIDE SEQUENCE [LARGE SCALE GENOMIC DNA]</scope>
    <source>
        <strain evidence="1 2">RO10H11247</strain>
    </source>
</reference>
<evidence type="ECO:0000313" key="2">
    <source>
        <dbReference type="Proteomes" id="UP000037035"/>
    </source>
</evidence>
<organism evidence="1 2">
    <name type="scientific">Puccinia sorghi</name>
    <dbReference type="NCBI Taxonomy" id="27349"/>
    <lineage>
        <taxon>Eukaryota</taxon>
        <taxon>Fungi</taxon>
        <taxon>Dikarya</taxon>
        <taxon>Basidiomycota</taxon>
        <taxon>Pucciniomycotina</taxon>
        <taxon>Pucciniomycetes</taxon>
        <taxon>Pucciniales</taxon>
        <taxon>Pucciniaceae</taxon>
        <taxon>Puccinia</taxon>
    </lineage>
</organism>